<feature type="compositionally biased region" description="Polar residues" evidence="1">
    <location>
        <begin position="62"/>
        <end position="72"/>
    </location>
</feature>
<organism evidence="2 3">
    <name type="scientific">Desulfuromonas versatilis</name>
    <dbReference type="NCBI Taxonomy" id="2802975"/>
    <lineage>
        <taxon>Bacteria</taxon>
        <taxon>Pseudomonadati</taxon>
        <taxon>Thermodesulfobacteriota</taxon>
        <taxon>Desulfuromonadia</taxon>
        <taxon>Desulfuromonadales</taxon>
        <taxon>Desulfuromonadaceae</taxon>
        <taxon>Desulfuromonas</taxon>
    </lineage>
</organism>
<dbReference type="Proteomes" id="UP001319827">
    <property type="component" value="Chromosome"/>
</dbReference>
<feature type="compositionally biased region" description="Basic and acidic residues" evidence="1">
    <location>
        <begin position="35"/>
        <end position="44"/>
    </location>
</feature>
<sequence>MVRGGRQYGALRKRKWHIGPAESENQRMYASSLHGNREILEAADRNPAVGPVGEGQEAEHPTCTSLGSRTKA</sequence>
<evidence type="ECO:0000256" key="1">
    <source>
        <dbReference type="SAM" id="MobiDB-lite"/>
    </source>
</evidence>
<accession>A0ABM8HPY6</accession>
<evidence type="ECO:0000313" key="3">
    <source>
        <dbReference type="Proteomes" id="UP001319827"/>
    </source>
</evidence>
<evidence type="ECO:0000313" key="2">
    <source>
        <dbReference type="EMBL" id="BCR05055.1"/>
    </source>
</evidence>
<proteinExistence type="predicted"/>
<gene>
    <name evidence="2" type="ORF">DESUT3_21240</name>
</gene>
<reference evidence="2 3" key="1">
    <citation type="journal article" date="2016" name="C (Basel)">
        <title>Selective Growth of and Electricity Production by Marine Exoelectrogenic Bacteria in Self-Aggregated Hydrogel of Microbially Reduced Graphene Oxide.</title>
        <authorList>
            <person name="Yoshida N."/>
            <person name="Goto Y."/>
            <person name="Miyata Y."/>
        </authorList>
    </citation>
    <scope>NUCLEOTIDE SEQUENCE [LARGE SCALE GENOMIC DNA]</scope>
    <source>
        <strain evidence="2 3">NIT-T3</strain>
    </source>
</reference>
<keyword evidence="3" id="KW-1185">Reference proteome</keyword>
<reference evidence="2 3" key="2">
    <citation type="journal article" date="2021" name="Int. J. Syst. Evol. Microbiol.">
        <title>Isolation and Polyphasic Characterization of Desulfuromonas versatilis sp. Nov., an Electrogenic Bacteria Capable of Versatile Metabolism Isolated from a Graphene Oxide-Reducing Enrichment Culture.</title>
        <authorList>
            <person name="Xie L."/>
            <person name="Yoshida N."/>
            <person name="Ishii S."/>
            <person name="Meng L."/>
        </authorList>
    </citation>
    <scope>NUCLEOTIDE SEQUENCE [LARGE SCALE GENOMIC DNA]</scope>
    <source>
        <strain evidence="2 3">NIT-T3</strain>
    </source>
</reference>
<name>A0ABM8HPY6_9BACT</name>
<protein>
    <submittedName>
        <fullName evidence="2">Uncharacterized protein</fullName>
    </submittedName>
</protein>
<dbReference type="EMBL" id="AP024355">
    <property type="protein sequence ID" value="BCR05055.1"/>
    <property type="molecule type" value="Genomic_DNA"/>
</dbReference>
<feature type="region of interest" description="Disordered" evidence="1">
    <location>
        <begin position="1"/>
        <end position="72"/>
    </location>
</feature>